<feature type="transmembrane region" description="Helical" evidence="1">
    <location>
        <begin position="493"/>
        <end position="512"/>
    </location>
</feature>
<dbReference type="OrthoDB" id="5695313at2"/>
<dbReference type="AlphaFoldDB" id="A0A1H7HUZ6"/>
<feature type="transmembrane region" description="Helical" evidence="1">
    <location>
        <begin position="445"/>
        <end position="462"/>
    </location>
</feature>
<keyword evidence="1" id="KW-0812">Transmembrane</keyword>
<accession>A0A1H7HUZ6</accession>
<feature type="transmembrane region" description="Helical" evidence="1">
    <location>
        <begin position="12"/>
        <end position="35"/>
    </location>
</feature>
<feature type="transmembrane region" description="Helical" evidence="1">
    <location>
        <begin position="273"/>
        <end position="289"/>
    </location>
</feature>
<dbReference type="Proteomes" id="UP000199081">
    <property type="component" value="Unassembled WGS sequence"/>
</dbReference>
<feature type="transmembrane region" description="Helical" evidence="1">
    <location>
        <begin position="87"/>
        <end position="109"/>
    </location>
</feature>
<proteinExistence type="predicted"/>
<feature type="transmembrane region" description="Helical" evidence="1">
    <location>
        <begin position="201"/>
        <end position="220"/>
    </location>
</feature>
<protein>
    <submittedName>
        <fullName evidence="2">Conserved hypothetical integral membrane protein</fullName>
    </submittedName>
</protein>
<reference evidence="3" key="1">
    <citation type="submission" date="2016-10" db="EMBL/GenBank/DDBJ databases">
        <authorList>
            <person name="Varghese N."/>
            <person name="Submissions S."/>
        </authorList>
    </citation>
    <scope>NUCLEOTIDE SEQUENCE [LARGE SCALE GENOMIC DNA]</scope>
    <source>
        <strain evidence="3">DSM 19183</strain>
    </source>
</reference>
<evidence type="ECO:0000313" key="2">
    <source>
        <dbReference type="EMBL" id="SEK53412.1"/>
    </source>
</evidence>
<keyword evidence="1" id="KW-0472">Membrane</keyword>
<name>A0A1H7HUZ6_9LACT</name>
<feature type="transmembrane region" description="Helical" evidence="1">
    <location>
        <begin position="469"/>
        <end position="487"/>
    </location>
</feature>
<keyword evidence="3" id="KW-1185">Reference proteome</keyword>
<gene>
    <name evidence="2" type="ORF">SAMN04488099_103169</name>
</gene>
<dbReference type="EMBL" id="FNZU01000003">
    <property type="protein sequence ID" value="SEK53412.1"/>
    <property type="molecule type" value="Genomic_DNA"/>
</dbReference>
<evidence type="ECO:0000256" key="1">
    <source>
        <dbReference type="SAM" id="Phobius"/>
    </source>
</evidence>
<evidence type="ECO:0000313" key="3">
    <source>
        <dbReference type="Proteomes" id="UP000199081"/>
    </source>
</evidence>
<feature type="transmembrane region" description="Helical" evidence="1">
    <location>
        <begin position="47"/>
        <end position="66"/>
    </location>
</feature>
<feature type="transmembrane region" description="Helical" evidence="1">
    <location>
        <begin position="171"/>
        <end position="192"/>
    </location>
</feature>
<feature type="transmembrane region" description="Helical" evidence="1">
    <location>
        <begin position="226"/>
        <end position="242"/>
    </location>
</feature>
<feature type="transmembrane region" description="Helical" evidence="1">
    <location>
        <begin position="249"/>
        <end position="267"/>
    </location>
</feature>
<keyword evidence="1" id="KW-1133">Transmembrane helix</keyword>
<dbReference type="STRING" id="426702.SAMN04488099_103169"/>
<feature type="transmembrane region" description="Helical" evidence="1">
    <location>
        <begin position="301"/>
        <end position="321"/>
    </location>
</feature>
<sequence>MKPMSKREKIGTFLLDLLDYIFLLIIGFTLFLSLQNNKLRLENIHEYVFTAVLVVILIISSLCFSKKIRIKTKETVISFFRKVYSKITVLTIILFVSVVIFQIILLYHITTPIGWDVGSIFRGVINLPENPNRLNNYLSVNPNNSFFAFSMFLITQVLNRLSPSGSFGETWLAWQLFNTFLLDVGFVLIFLAGKKLFNREIAYISFYLSFIPLSLSPWILVPYTDVIMIPVIGFIFYMYALLKSEDASLIWRVVLSSAIGILTGVSFLLKPSSVIFLIAWFLIEVLKVITWKKYSLINSKVILVVLFISSFVGTIEVYNIFESNQQLITIEEERAKPWLHFVNMGLTGDGGWNIEDTHAVRDLPDQESKREYSRTEIINRLQDHGVFGYPQFLAEKHRNNSDRGDFGWGFDGVQQKPEDPPINYFATMMRDTYYQASGKTDNIRFFMQIFWVITLIGLLFTYNKNDRKLFTKILKLGILGAFLYLLLFEGGRSRYLIQYLPMFYILSAYGWSNRLTRWLNDK</sequence>
<organism evidence="2 3">
    <name type="scientific">Alkalibacterium pelagium</name>
    <dbReference type="NCBI Taxonomy" id="426702"/>
    <lineage>
        <taxon>Bacteria</taxon>
        <taxon>Bacillati</taxon>
        <taxon>Bacillota</taxon>
        <taxon>Bacilli</taxon>
        <taxon>Lactobacillales</taxon>
        <taxon>Carnobacteriaceae</taxon>
        <taxon>Alkalibacterium</taxon>
    </lineage>
</organism>